<dbReference type="SUPFAM" id="SSF55729">
    <property type="entry name" value="Acyl-CoA N-acyltransferases (Nat)"/>
    <property type="match status" value="1"/>
</dbReference>
<name>A0A285GWN0_9FIRM</name>
<dbReference type="Proteomes" id="UP000219573">
    <property type="component" value="Unassembled WGS sequence"/>
</dbReference>
<dbReference type="PANTHER" id="PTHR13355:SF11">
    <property type="entry name" value="GLUCOSAMINE 6-PHOSPHATE N-ACETYLTRANSFERASE"/>
    <property type="match status" value="1"/>
</dbReference>
<dbReference type="InterPro" id="IPR000182">
    <property type="entry name" value="GNAT_dom"/>
</dbReference>
<sequence>MEGVLRPLGGLMYRLGNNFNWNQIKINLQGDYTMNNLKFYLIDKDKIELIKPLWVELNRYHQAKSIYFEEDFSRNTFENRIRKLNRAESLLRIEVVEDITKEELVAYSISSVSSKKIGEIDSIYVKKEYRRMNLGDRLMKGALRWLAEEKVDSKKIAVAYGNEEVWKFYVKYGFKPRITILED</sequence>
<dbReference type="InterPro" id="IPR039143">
    <property type="entry name" value="GNPNAT1-like"/>
</dbReference>
<organism evidence="2 3">
    <name type="scientific">Orenia metallireducens</name>
    <dbReference type="NCBI Taxonomy" id="1413210"/>
    <lineage>
        <taxon>Bacteria</taxon>
        <taxon>Bacillati</taxon>
        <taxon>Bacillota</taxon>
        <taxon>Clostridia</taxon>
        <taxon>Halanaerobiales</taxon>
        <taxon>Halobacteroidaceae</taxon>
        <taxon>Orenia</taxon>
    </lineage>
</organism>
<dbReference type="PROSITE" id="PS51186">
    <property type="entry name" value="GNAT"/>
    <property type="match status" value="1"/>
</dbReference>
<protein>
    <submittedName>
        <fullName evidence="2">Acetyltransferase (GNAT) family protein</fullName>
    </submittedName>
</protein>
<proteinExistence type="predicted"/>
<keyword evidence="3" id="KW-1185">Reference proteome</keyword>
<dbReference type="PANTHER" id="PTHR13355">
    <property type="entry name" value="GLUCOSAMINE 6-PHOSPHATE N-ACETYLTRANSFERASE"/>
    <property type="match status" value="1"/>
</dbReference>
<evidence type="ECO:0000259" key="1">
    <source>
        <dbReference type="PROSITE" id="PS51186"/>
    </source>
</evidence>
<keyword evidence="2" id="KW-0808">Transferase</keyword>
<dbReference type="Pfam" id="PF00583">
    <property type="entry name" value="Acetyltransf_1"/>
    <property type="match status" value="1"/>
</dbReference>
<dbReference type="GO" id="GO:0004343">
    <property type="term" value="F:glucosamine 6-phosphate N-acetyltransferase activity"/>
    <property type="evidence" value="ECO:0007669"/>
    <property type="project" value="TreeGrafter"/>
</dbReference>
<evidence type="ECO:0000313" key="3">
    <source>
        <dbReference type="Proteomes" id="UP000219573"/>
    </source>
</evidence>
<dbReference type="AlphaFoldDB" id="A0A285GWN0"/>
<reference evidence="3" key="1">
    <citation type="submission" date="2017-09" db="EMBL/GenBank/DDBJ databases">
        <authorList>
            <person name="Varghese N."/>
            <person name="Submissions S."/>
        </authorList>
    </citation>
    <scope>NUCLEOTIDE SEQUENCE [LARGE SCALE GENOMIC DNA]</scope>
    <source>
        <strain evidence="3">MSL47</strain>
    </source>
</reference>
<dbReference type="Gene3D" id="3.40.630.30">
    <property type="match status" value="1"/>
</dbReference>
<accession>A0A285GWN0</accession>
<evidence type="ECO:0000313" key="2">
    <source>
        <dbReference type="EMBL" id="SNY27979.1"/>
    </source>
</evidence>
<feature type="domain" description="N-acetyltransferase" evidence="1">
    <location>
        <begin position="37"/>
        <end position="183"/>
    </location>
</feature>
<gene>
    <name evidence="2" type="ORF">SAMN06265827_111120</name>
</gene>
<dbReference type="EMBL" id="OBDZ01000011">
    <property type="protein sequence ID" value="SNY27979.1"/>
    <property type="molecule type" value="Genomic_DNA"/>
</dbReference>
<dbReference type="OrthoDB" id="87541at2"/>
<dbReference type="CDD" id="cd04301">
    <property type="entry name" value="NAT_SF"/>
    <property type="match status" value="1"/>
</dbReference>
<dbReference type="InterPro" id="IPR016181">
    <property type="entry name" value="Acyl_CoA_acyltransferase"/>
</dbReference>